<feature type="region of interest" description="Disordered" evidence="1">
    <location>
        <begin position="26"/>
        <end position="65"/>
    </location>
</feature>
<sequence length="168" mass="18688">MCSPFRLFQGGSQSIVSLVQNVNDPNQVKSSEAGSFFPEKEKAQEMEQEDEQSSDEDDDTGSISSVHIGSDPLHIQLSSTIFDSDLLNYLVKHPTTKNSLAMVDENGGVIRDQGILAMNPDVSKEKDKKRLGLLSNADLAVKYFVSTFLYICCVTLQILGFRKDFNRF</sequence>
<keyword evidence="2" id="KW-1133">Transmembrane helix</keyword>
<evidence type="ECO:0000313" key="4">
    <source>
        <dbReference type="WBParaSite" id="ACAC_0000638601-mRNA-1"/>
    </source>
</evidence>
<dbReference type="Proteomes" id="UP000035642">
    <property type="component" value="Unassembled WGS sequence"/>
</dbReference>
<evidence type="ECO:0000256" key="1">
    <source>
        <dbReference type="SAM" id="MobiDB-lite"/>
    </source>
</evidence>
<protein>
    <submittedName>
        <fullName evidence="4">NAC domain-containing protein</fullName>
    </submittedName>
</protein>
<dbReference type="STRING" id="6313.A0A0K0D8J1"/>
<accession>A0A0K0D8J1</accession>
<name>A0A0K0D8J1_ANGCA</name>
<evidence type="ECO:0000256" key="2">
    <source>
        <dbReference type="SAM" id="Phobius"/>
    </source>
</evidence>
<reference evidence="3" key="1">
    <citation type="submission" date="2012-09" db="EMBL/GenBank/DDBJ databases">
        <authorList>
            <person name="Martin A.A."/>
        </authorList>
    </citation>
    <scope>NUCLEOTIDE SEQUENCE</scope>
</reference>
<reference evidence="4" key="2">
    <citation type="submission" date="2017-02" db="UniProtKB">
        <authorList>
            <consortium name="WormBaseParasite"/>
        </authorList>
    </citation>
    <scope>IDENTIFICATION</scope>
</reference>
<keyword evidence="2" id="KW-0472">Membrane</keyword>
<feature type="transmembrane region" description="Helical" evidence="2">
    <location>
        <begin position="143"/>
        <end position="161"/>
    </location>
</feature>
<dbReference type="AlphaFoldDB" id="A0A0K0D8J1"/>
<proteinExistence type="predicted"/>
<evidence type="ECO:0000313" key="3">
    <source>
        <dbReference type="Proteomes" id="UP000035642"/>
    </source>
</evidence>
<keyword evidence="2" id="KW-0812">Transmembrane</keyword>
<dbReference type="WBParaSite" id="ACAC_0000638601-mRNA-1">
    <property type="protein sequence ID" value="ACAC_0000638601-mRNA-1"/>
    <property type="gene ID" value="ACAC_0000638601"/>
</dbReference>
<feature type="compositionally biased region" description="Acidic residues" evidence="1">
    <location>
        <begin position="46"/>
        <end position="60"/>
    </location>
</feature>
<organism evidence="3 4">
    <name type="scientific">Angiostrongylus cantonensis</name>
    <name type="common">Rat lungworm</name>
    <dbReference type="NCBI Taxonomy" id="6313"/>
    <lineage>
        <taxon>Eukaryota</taxon>
        <taxon>Metazoa</taxon>
        <taxon>Ecdysozoa</taxon>
        <taxon>Nematoda</taxon>
        <taxon>Chromadorea</taxon>
        <taxon>Rhabditida</taxon>
        <taxon>Rhabditina</taxon>
        <taxon>Rhabditomorpha</taxon>
        <taxon>Strongyloidea</taxon>
        <taxon>Metastrongylidae</taxon>
        <taxon>Angiostrongylus</taxon>
    </lineage>
</organism>
<keyword evidence="3" id="KW-1185">Reference proteome</keyword>